<accession>A0A0B6Z2U9</accession>
<protein>
    <submittedName>
        <fullName evidence="1">Uncharacterized protein</fullName>
    </submittedName>
</protein>
<reference evidence="1" key="1">
    <citation type="submission" date="2014-12" db="EMBL/GenBank/DDBJ databases">
        <title>Insight into the proteome of Arion vulgaris.</title>
        <authorList>
            <person name="Aradska J."/>
            <person name="Bulat T."/>
            <person name="Smidak R."/>
            <person name="Sarate P."/>
            <person name="Gangsoo J."/>
            <person name="Sialana F."/>
            <person name="Bilban M."/>
            <person name="Lubec G."/>
        </authorList>
    </citation>
    <scope>NUCLEOTIDE SEQUENCE</scope>
    <source>
        <tissue evidence="1">Skin</tissue>
    </source>
</reference>
<name>A0A0B6Z2U9_9EUPU</name>
<organism evidence="1">
    <name type="scientific">Arion vulgaris</name>
    <dbReference type="NCBI Taxonomy" id="1028688"/>
    <lineage>
        <taxon>Eukaryota</taxon>
        <taxon>Metazoa</taxon>
        <taxon>Spiralia</taxon>
        <taxon>Lophotrochozoa</taxon>
        <taxon>Mollusca</taxon>
        <taxon>Gastropoda</taxon>
        <taxon>Heterobranchia</taxon>
        <taxon>Euthyneura</taxon>
        <taxon>Panpulmonata</taxon>
        <taxon>Eupulmonata</taxon>
        <taxon>Stylommatophora</taxon>
        <taxon>Helicina</taxon>
        <taxon>Arionoidea</taxon>
        <taxon>Arionidae</taxon>
        <taxon>Arion</taxon>
    </lineage>
</organism>
<dbReference type="AlphaFoldDB" id="A0A0B6Z2U9"/>
<proteinExistence type="predicted"/>
<evidence type="ECO:0000313" key="1">
    <source>
        <dbReference type="EMBL" id="CEK62000.1"/>
    </source>
</evidence>
<sequence length="57" mass="6601">MQSKSDVSECKYQIHQQISENEILILSKLSSHDLAMSETSTQIFLLFNQQENKTNNK</sequence>
<gene>
    <name evidence="1" type="primary">ORF43904</name>
</gene>
<dbReference type="EMBL" id="HACG01015135">
    <property type="protein sequence ID" value="CEK62000.1"/>
    <property type="molecule type" value="Transcribed_RNA"/>
</dbReference>